<organism evidence="4 5">
    <name type="scientific">Rhodococcus olei</name>
    <dbReference type="NCBI Taxonomy" id="2161675"/>
    <lineage>
        <taxon>Bacteria</taxon>
        <taxon>Bacillati</taxon>
        <taxon>Actinomycetota</taxon>
        <taxon>Actinomycetes</taxon>
        <taxon>Mycobacteriales</taxon>
        <taxon>Nocardiaceae</taxon>
        <taxon>Rhodococcus</taxon>
    </lineage>
</organism>
<feature type="domain" description="AMP-binding enzyme C-terminal" evidence="3">
    <location>
        <begin position="57"/>
        <end position="134"/>
    </location>
</feature>
<reference evidence="5" key="1">
    <citation type="journal article" date="2019" name="Int. J. Syst. Evol. Microbiol.">
        <title>The Global Catalogue of Microorganisms (GCM) 10K type strain sequencing project: providing services to taxonomists for standard genome sequencing and annotation.</title>
        <authorList>
            <consortium name="The Broad Institute Genomics Platform"/>
            <consortium name="The Broad Institute Genome Sequencing Center for Infectious Disease"/>
            <person name="Wu L."/>
            <person name="Ma J."/>
        </authorList>
    </citation>
    <scope>NUCLEOTIDE SEQUENCE [LARGE SCALE GENOMIC DNA]</scope>
    <source>
        <strain evidence="5">JCM 32206</strain>
    </source>
</reference>
<dbReference type="InterPro" id="IPR025110">
    <property type="entry name" value="AMP-bd_C"/>
</dbReference>
<proteinExistence type="inferred from homology"/>
<keyword evidence="2" id="KW-0436">Ligase</keyword>
<dbReference type="Gene3D" id="2.30.38.10">
    <property type="entry name" value="Luciferase, Domain 3"/>
    <property type="match status" value="1"/>
</dbReference>
<dbReference type="SUPFAM" id="SSF56801">
    <property type="entry name" value="Acetyl-CoA synthetase-like"/>
    <property type="match status" value="1"/>
</dbReference>
<dbReference type="InterPro" id="IPR045851">
    <property type="entry name" value="AMP-bd_C_sf"/>
</dbReference>
<name>A0ABP8PM42_9NOCA</name>
<evidence type="ECO:0000259" key="3">
    <source>
        <dbReference type="Pfam" id="PF13193"/>
    </source>
</evidence>
<evidence type="ECO:0000256" key="2">
    <source>
        <dbReference type="ARBA" id="ARBA00022598"/>
    </source>
</evidence>
<keyword evidence="5" id="KW-1185">Reference proteome</keyword>
<protein>
    <recommendedName>
        <fullName evidence="3">AMP-binding enzyme C-terminal domain-containing protein</fullName>
    </recommendedName>
</protein>
<dbReference type="Pfam" id="PF13193">
    <property type="entry name" value="AMP-binding_C"/>
    <property type="match status" value="1"/>
</dbReference>
<evidence type="ECO:0000313" key="4">
    <source>
        <dbReference type="EMBL" id="GAA4488158.1"/>
    </source>
</evidence>
<dbReference type="PANTHER" id="PTHR24096">
    <property type="entry name" value="LONG-CHAIN-FATTY-ACID--COA LIGASE"/>
    <property type="match status" value="1"/>
</dbReference>
<evidence type="ECO:0000313" key="5">
    <source>
        <dbReference type="Proteomes" id="UP001501183"/>
    </source>
</evidence>
<gene>
    <name evidence="4" type="ORF">GCM10023094_47530</name>
</gene>
<comment type="caution">
    <text evidence="4">The sequence shown here is derived from an EMBL/GenBank/DDBJ whole genome shotgun (WGS) entry which is preliminary data.</text>
</comment>
<comment type="similarity">
    <text evidence="1">Belongs to the ATP-dependent AMP-binding enzyme family.</text>
</comment>
<dbReference type="Proteomes" id="UP001501183">
    <property type="component" value="Unassembled WGS sequence"/>
</dbReference>
<evidence type="ECO:0000256" key="1">
    <source>
        <dbReference type="ARBA" id="ARBA00006432"/>
    </source>
</evidence>
<dbReference type="Gene3D" id="3.30.300.30">
    <property type="match status" value="1"/>
</dbReference>
<sequence length="145" mass="15370">MADGYQGAPERTAEQFVDGWLRTGDLGHVDADGNLFVDGRAKDVLIYKGYNIYPAHLEEILAAHPAADECAVVGVESPGVGQVPFAFVIAAAGHAQSADLADERGEFVAARVAPHQRIRGVRFVASFPMSPVGKILERELALSAG</sequence>
<dbReference type="EMBL" id="BAABFB010000072">
    <property type="protein sequence ID" value="GAA4488158.1"/>
    <property type="molecule type" value="Genomic_DNA"/>
</dbReference>
<accession>A0ABP8PM42</accession>
<dbReference type="PANTHER" id="PTHR24096:SF149">
    <property type="entry name" value="AMP-BINDING DOMAIN-CONTAINING PROTEIN-RELATED"/>
    <property type="match status" value="1"/>
</dbReference>